<feature type="region of interest" description="Disordered" evidence="1">
    <location>
        <begin position="435"/>
        <end position="512"/>
    </location>
</feature>
<feature type="region of interest" description="Disordered" evidence="1">
    <location>
        <begin position="596"/>
        <end position="624"/>
    </location>
</feature>
<dbReference type="EMBL" id="LT854257">
    <property type="protein sequence ID" value="SMR52741.1"/>
    <property type="molecule type" value="Genomic_DNA"/>
</dbReference>
<feature type="region of interest" description="Disordered" evidence="1">
    <location>
        <begin position="39"/>
        <end position="59"/>
    </location>
</feature>
<name>A0A2H1GGR5_ZYMTR</name>
<feature type="compositionally biased region" description="Low complexity" evidence="1">
    <location>
        <begin position="49"/>
        <end position="59"/>
    </location>
</feature>
<feature type="compositionally biased region" description="Polar residues" evidence="1">
    <location>
        <begin position="550"/>
        <end position="559"/>
    </location>
</feature>
<protein>
    <submittedName>
        <fullName evidence="2">Uncharacterized protein</fullName>
    </submittedName>
</protein>
<evidence type="ECO:0000313" key="2">
    <source>
        <dbReference type="EMBL" id="SMR52741.1"/>
    </source>
</evidence>
<feature type="region of interest" description="Disordered" evidence="1">
    <location>
        <begin position="550"/>
        <end position="582"/>
    </location>
</feature>
<organism evidence="2 3">
    <name type="scientific">Zymoseptoria tritici ST99CH_1E4</name>
    <dbReference type="NCBI Taxonomy" id="1276532"/>
    <lineage>
        <taxon>Eukaryota</taxon>
        <taxon>Fungi</taxon>
        <taxon>Dikarya</taxon>
        <taxon>Ascomycota</taxon>
        <taxon>Pezizomycotina</taxon>
        <taxon>Dothideomycetes</taxon>
        <taxon>Dothideomycetidae</taxon>
        <taxon>Mycosphaerellales</taxon>
        <taxon>Mycosphaerellaceae</taxon>
        <taxon>Zymoseptoria</taxon>
    </lineage>
</organism>
<feature type="compositionally biased region" description="Polar residues" evidence="1">
    <location>
        <begin position="470"/>
        <end position="490"/>
    </location>
</feature>
<evidence type="ECO:0000256" key="1">
    <source>
        <dbReference type="SAM" id="MobiDB-lite"/>
    </source>
</evidence>
<gene>
    <name evidence="2" type="ORF">ZT1E4_G6016</name>
</gene>
<sequence length="674" mass="70193">MTVELLDDCSRRATAGLSKGAIGADLCLAKHGELSQSAAEGAGAPEIESSSYTSSSTSQTSHQTITAVQTLPTGIQTNAVGINGTITAIPNLWSEHCSDDGAPCTAYCHSGDTDCQKAANAIAKTCEPSWSSYMAVDFHMSPRGPDWKPTVITSGGFTSTWTVTGYSKYTSFSTANETFVRPNAAQDGYTTFVPVWGLGKPVPTYSAYTEFVSAETTTKWRAPTPDCKYTTLATTTTSRDCGACTLDGGTVALYFWPPATDVPSGNASGSTTVVSAVLNGTTLYSPTVYISIATAYATNECSNLGQRHHATFLAMNPSDVSTQIQLGGKAWANSFGAVRYEDLTGLPPASNYQLQPSCIMFGCPTMDNHFSPTLSVPAQLRSMDAAWKDCGAPLQGLYDPPIVLTAATVADRITSPARPVTTSVVPQPAASVPAVAPIRTSSSGPRTGRGDVVPTSSSYISLPEVILPTGTPSLDGQPEEPSSSQASFRTQPPDVDVPLKPSHSAANMAEPTPMRPSLLATESAGASPMISSSTELAFIFDPYTGQDPVSTRVLSSPAPQISEDAEGALAPNSPVPQTTTPSPVAQTIVNSAASSRRLPSVAIDGPGTTIPQSTSPSAGHCTTALQPPRTLSAVTSETSGTLSTPISYEGQGSTVDRHWPSMLLVVLLVMMLTC</sequence>
<reference evidence="3" key="1">
    <citation type="submission" date="2017-05" db="EMBL/GenBank/DDBJ databases">
        <authorList>
            <person name="Song R."/>
            <person name="Chenine A.L."/>
            <person name="Ruprecht R.M."/>
        </authorList>
    </citation>
    <scope>NUCLEOTIDE SEQUENCE [LARGE SCALE GENOMIC DNA]</scope>
</reference>
<accession>A0A2H1GGR5</accession>
<proteinExistence type="predicted"/>
<dbReference type="AlphaFoldDB" id="A0A2H1GGR5"/>
<dbReference type="Proteomes" id="UP000245764">
    <property type="component" value="Chromosome 5"/>
</dbReference>
<evidence type="ECO:0000313" key="3">
    <source>
        <dbReference type="Proteomes" id="UP000245764"/>
    </source>
</evidence>